<reference evidence="3" key="1">
    <citation type="journal article" date="2017" name="Front. Plant Sci.">
        <title>Climate Clever Clovers: New Paradigm to Reduce the Environmental Footprint of Ruminants by Breeding Low Methanogenic Forages Utilizing Haplotype Variation.</title>
        <authorList>
            <person name="Kaur P."/>
            <person name="Appels R."/>
            <person name="Bayer P.E."/>
            <person name="Keeble-Gagnere G."/>
            <person name="Wang J."/>
            <person name="Hirakawa H."/>
            <person name="Shirasawa K."/>
            <person name="Vercoe P."/>
            <person name="Stefanova K."/>
            <person name="Durmic Z."/>
            <person name="Nichols P."/>
            <person name="Revell C."/>
            <person name="Isobe S.N."/>
            <person name="Edwards D."/>
            <person name="Erskine W."/>
        </authorList>
    </citation>
    <scope>NUCLEOTIDE SEQUENCE [LARGE SCALE GENOMIC DNA]</scope>
    <source>
        <strain evidence="3">cv. Daliak</strain>
    </source>
</reference>
<evidence type="ECO:0000313" key="2">
    <source>
        <dbReference type="EMBL" id="GAU43328.1"/>
    </source>
</evidence>
<dbReference type="Proteomes" id="UP000242715">
    <property type="component" value="Unassembled WGS sequence"/>
</dbReference>
<name>A0A2Z6NF86_TRISU</name>
<gene>
    <name evidence="2" type="ORF">TSUD_390270</name>
</gene>
<protein>
    <submittedName>
        <fullName evidence="2">Uncharacterized protein</fullName>
    </submittedName>
</protein>
<keyword evidence="1" id="KW-0812">Transmembrane</keyword>
<accession>A0A2Z6NF86</accession>
<evidence type="ECO:0000313" key="3">
    <source>
        <dbReference type="Proteomes" id="UP000242715"/>
    </source>
</evidence>
<sequence>MARNMASHVATPFPISVVLFSLSFMFSGEELSLRVLMGMKSGTASWGVARLSWVGSYGSHG</sequence>
<evidence type="ECO:0000256" key="1">
    <source>
        <dbReference type="SAM" id="Phobius"/>
    </source>
</evidence>
<dbReference type="EMBL" id="DF973965">
    <property type="protein sequence ID" value="GAU43328.1"/>
    <property type="molecule type" value="Genomic_DNA"/>
</dbReference>
<dbReference type="AlphaFoldDB" id="A0A2Z6NF86"/>
<proteinExistence type="predicted"/>
<keyword evidence="1" id="KW-0472">Membrane</keyword>
<keyword evidence="3" id="KW-1185">Reference proteome</keyword>
<feature type="transmembrane region" description="Helical" evidence="1">
    <location>
        <begin position="6"/>
        <end position="27"/>
    </location>
</feature>
<organism evidence="2 3">
    <name type="scientific">Trifolium subterraneum</name>
    <name type="common">Subterranean clover</name>
    <dbReference type="NCBI Taxonomy" id="3900"/>
    <lineage>
        <taxon>Eukaryota</taxon>
        <taxon>Viridiplantae</taxon>
        <taxon>Streptophyta</taxon>
        <taxon>Embryophyta</taxon>
        <taxon>Tracheophyta</taxon>
        <taxon>Spermatophyta</taxon>
        <taxon>Magnoliopsida</taxon>
        <taxon>eudicotyledons</taxon>
        <taxon>Gunneridae</taxon>
        <taxon>Pentapetalae</taxon>
        <taxon>rosids</taxon>
        <taxon>fabids</taxon>
        <taxon>Fabales</taxon>
        <taxon>Fabaceae</taxon>
        <taxon>Papilionoideae</taxon>
        <taxon>50 kb inversion clade</taxon>
        <taxon>NPAAA clade</taxon>
        <taxon>Hologalegina</taxon>
        <taxon>IRL clade</taxon>
        <taxon>Trifolieae</taxon>
        <taxon>Trifolium</taxon>
    </lineage>
</organism>
<keyword evidence="1" id="KW-1133">Transmembrane helix</keyword>